<dbReference type="Gene3D" id="3.40.190.10">
    <property type="entry name" value="Periplasmic binding protein-like II"/>
    <property type="match status" value="2"/>
</dbReference>
<accession>A0ABX1Q1X4</accession>
<dbReference type="SUPFAM" id="SSF53850">
    <property type="entry name" value="Periplasmic binding protein-like II"/>
    <property type="match status" value="1"/>
</dbReference>
<reference evidence="1 2" key="1">
    <citation type="submission" date="2019-12" db="EMBL/GenBank/DDBJ databases">
        <title>Comparative genomics gives insights into the taxonomy of the Azoarcus-Aromatoleum group and reveals separate origins of nif in the plant-associated Azoarcus and non-plant-associated Aromatoleum sub-groups.</title>
        <authorList>
            <person name="Lafos M."/>
            <person name="Maluk M."/>
            <person name="Batista M."/>
            <person name="Junghare M."/>
            <person name="Carmona M."/>
            <person name="Faoro H."/>
            <person name="Cruz L.M."/>
            <person name="Battistoni F."/>
            <person name="De Souza E."/>
            <person name="Pedrosa F."/>
            <person name="Chen W.-M."/>
            <person name="Poole P.S."/>
            <person name="Dixon R.A."/>
            <person name="James E.K."/>
        </authorList>
    </citation>
    <scope>NUCLEOTIDE SEQUENCE [LARGE SCALE GENOMIC DNA]</scope>
    <source>
        <strain evidence="1 2">Td21</strain>
    </source>
</reference>
<dbReference type="PROSITE" id="PS50096">
    <property type="entry name" value="IQ"/>
    <property type="match status" value="1"/>
</dbReference>
<dbReference type="PANTHER" id="PTHR35841">
    <property type="entry name" value="PHOSPHONATES-BINDING PERIPLASMIC PROTEIN"/>
    <property type="match status" value="1"/>
</dbReference>
<sequence>MTEGIKGARDARRTLADTRAGTALAGRRRIMLGLLAGLGLSLAERSIPAALAASEPPLVMGIFPRRQATLTTELYAPLAAYLGRELGREVRIVTAKDFDAFWDGVEQRRFDIVHYNQFHYVRSADKYRVIAHNEEFGTGTVAGALYVRKDSGITAIAQLRGRKIVFGGGTDAMMSYILPSYLLLEAGLKPGDYETVFSKNPPNSLISLYHGQADASGAGDILIDLPVVREAMDTATVTHLGMTERVLHLPWAVRKDMPQALATRIQALLVGLKAREEGRAILARAEMTGFGPARDADYDPHRRIIRKVMPAIDIPR</sequence>
<name>A0ABX1Q1X4_9RHOO</name>
<dbReference type="Pfam" id="PF12974">
    <property type="entry name" value="Phosphonate-bd"/>
    <property type="match status" value="1"/>
</dbReference>
<protein>
    <submittedName>
        <fullName evidence="1">PhnD/SsuA/transferrin family substrate-binding protein</fullName>
    </submittedName>
</protein>
<organism evidence="1 2">
    <name type="scientific">Aromatoleum toluvorans</name>
    <dbReference type="NCBI Taxonomy" id="92002"/>
    <lineage>
        <taxon>Bacteria</taxon>
        <taxon>Pseudomonadati</taxon>
        <taxon>Pseudomonadota</taxon>
        <taxon>Betaproteobacteria</taxon>
        <taxon>Rhodocyclales</taxon>
        <taxon>Rhodocyclaceae</taxon>
        <taxon>Aromatoleum</taxon>
    </lineage>
</organism>
<proteinExistence type="predicted"/>
<evidence type="ECO:0000313" key="1">
    <source>
        <dbReference type="EMBL" id="NMG45694.1"/>
    </source>
</evidence>
<evidence type="ECO:0000313" key="2">
    <source>
        <dbReference type="Proteomes" id="UP000623795"/>
    </source>
</evidence>
<keyword evidence="2" id="KW-1185">Reference proteome</keyword>
<dbReference type="RefSeq" id="WP_169257527.1">
    <property type="nucleotide sequence ID" value="NZ_WTVN01000035.1"/>
</dbReference>
<dbReference type="EMBL" id="WTVN01000035">
    <property type="protein sequence ID" value="NMG45694.1"/>
    <property type="molecule type" value="Genomic_DNA"/>
</dbReference>
<comment type="caution">
    <text evidence="1">The sequence shown here is derived from an EMBL/GenBank/DDBJ whole genome shotgun (WGS) entry which is preliminary data.</text>
</comment>
<dbReference type="Proteomes" id="UP000623795">
    <property type="component" value="Unassembled WGS sequence"/>
</dbReference>
<gene>
    <name evidence="1" type="ORF">GPA22_18415</name>
</gene>
<dbReference type="PANTHER" id="PTHR35841:SF1">
    <property type="entry name" value="PHOSPHONATES-BINDING PERIPLASMIC PROTEIN"/>
    <property type="match status" value="1"/>
</dbReference>